<evidence type="ECO:0000313" key="2">
    <source>
        <dbReference type="EMBL" id="MBW0557919.1"/>
    </source>
</evidence>
<accession>A0A9Q3J9M6</accession>
<reference evidence="2" key="1">
    <citation type="submission" date="2021-03" db="EMBL/GenBank/DDBJ databases">
        <title>Draft genome sequence of rust myrtle Austropuccinia psidii MF-1, a brazilian biotype.</title>
        <authorList>
            <person name="Quecine M.C."/>
            <person name="Pachon D.M.R."/>
            <person name="Bonatelli M.L."/>
            <person name="Correr F.H."/>
            <person name="Franceschini L.M."/>
            <person name="Leite T.F."/>
            <person name="Margarido G.R.A."/>
            <person name="Almeida C.A."/>
            <person name="Ferrarezi J.A."/>
            <person name="Labate C.A."/>
        </authorList>
    </citation>
    <scope>NUCLEOTIDE SEQUENCE</scope>
    <source>
        <strain evidence="2">MF-1</strain>
    </source>
</reference>
<gene>
    <name evidence="2" type="ORF">O181_097634</name>
</gene>
<keyword evidence="3" id="KW-1185">Reference proteome</keyword>
<dbReference type="Proteomes" id="UP000765509">
    <property type="component" value="Unassembled WGS sequence"/>
</dbReference>
<dbReference type="AlphaFoldDB" id="A0A9Q3J9M6"/>
<sequence>MELIYYIDGLFIDIPRTQEYWITARLTTAFKVLASICYTEMEEIHGGRVKSSKSTEMVLGYGKRPCHLKITSTLSTKIHRSRLRQSKRPKAIDPQMNIQMRNHIS</sequence>
<evidence type="ECO:0000313" key="3">
    <source>
        <dbReference type="Proteomes" id="UP000765509"/>
    </source>
</evidence>
<feature type="region of interest" description="Disordered" evidence="1">
    <location>
        <begin position="83"/>
        <end position="105"/>
    </location>
</feature>
<evidence type="ECO:0000256" key="1">
    <source>
        <dbReference type="SAM" id="MobiDB-lite"/>
    </source>
</evidence>
<protein>
    <submittedName>
        <fullName evidence="2">Uncharacterized protein</fullName>
    </submittedName>
</protein>
<organism evidence="2 3">
    <name type="scientific">Austropuccinia psidii MF-1</name>
    <dbReference type="NCBI Taxonomy" id="1389203"/>
    <lineage>
        <taxon>Eukaryota</taxon>
        <taxon>Fungi</taxon>
        <taxon>Dikarya</taxon>
        <taxon>Basidiomycota</taxon>
        <taxon>Pucciniomycotina</taxon>
        <taxon>Pucciniomycetes</taxon>
        <taxon>Pucciniales</taxon>
        <taxon>Sphaerophragmiaceae</taxon>
        <taxon>Austropuccinia</taxon>
    </lineage>
</organism>
<proteinExistence type="predicted"/>
<comment type="caution">
    <text evidence="2">The sequence shown here is derived from an EMBL/GenBank/DDBJ whole genome shotgun (WGS) entry which is preliminary data.</text>
</comment>
<feature type="compositionally biased region" description="Polar residues" evidence="1">
    <location>
        <begin position="96"/>
        <end position="105"/>
    </location>
</feature>
<name>A0A9Q3J9M6_9BASI</name>
<dbReference type="EMBL" id="AVOT02065999">
    <property type="protein sequence ID" value="MBW0557919.1"/>
    <property type="molecule type" value="Genomic_DNA"/>
</dbReference>